<dbReference type="Pfam" id="PF00240">
    <property type="entry name" value="ubiquitin"/>
    <property type="match status" value="1"/>
</dbReference>
<accession>A0A286UG52</accession>
<dbReference type="EMBL" id="NBII01000005">
    <property type="protein sequence ID" value="PAV18573.1"/>
    <property type="molecule type" value="Genomic_DNA"/>
</dbReference>
<dbReference type="Gene3D" id="3.10.20.90">
    <property type="entry name" value="Phosphatidylinositol 3-kinase Catalytic Subunit, Chain A, domain 1"/>
    <property type="match status" value="1"/>
</dbReference>
<dbReference type="Gene3D" id="1.10.8.10">
    <property type="entry name" value="DNA helicase RuvA subunit, C-terminal domain"/>
    <property type="match status" value="2"/>
</dbReference>
<keyword evidence="1" id="KW-0677">Repeat</keyword>
<comment type="subcellular location">
    <subcellularLocation>
        <location evidence="5">Nucleus</location>
    </subcellularLocation>
    <subcellularLocation>
        <location evidence="5">Cytoplasm</location>
    </subcellularLocation>
</comment>
<dbReference type="GO" id="GO:0031593">
    <property type="term" value="F:polyubiquitin modification-dependent protein binding"/>
    <property type="evidence" value="ECO:0007669"/>
    <property type="project" value="UniProtKB-UniRule"/>
</dbReference>
<feature type="domain" description="Ubiquitin-like" evidence="8">
    <location>
        <begin position="1"/>
        <end position="76"/>
    </location>
</feature>
<feature type="compositionally biased region" description="Low complexity" evidence="6">
    <location>
        <begin position="77"/>
        <end position="87"/>
    </location>
</feature>
<keyword evidence="4 5" id="KW-0539">Nucleus</keyword>
<gene>
    <name evidence="9" type="ORF">PNOK_0541500</name>
</gene>
<dbReference type="AlphaFoldDB" id="A0A286UG52"/>
<feature type="region of interest" description="Disordered" evidence="6">
    <location>
        <begin position="77"/>
        <end position="131"/>
    </location>
</feature>
<dbReference type="SMART" id="SM00165">
    <property type="entry name" value="UBA"/>
    <property type="match status" value="2"/>
</dbReference>
<dbReference type="GO" id="GO:0043161">
    <property type="term" value="P:proteasome-mediated ubiquitin-dependent protein catabolic process"/>
    <property type="evidence" value="ECO:0007669"/>
    <property type="project" value="UniProtKB-UniRule"/>
</dbReference>
<dbReference type="CDD" id="cd14281">
    <property type="entry name" value="UBA2_Rad23_like"/>
    <property type="match status" value="1"/>
</dbReference>
<evidence type="ECO:0000313" key="10">
    <source>
        <dbReference type="Proteomes" id="UP000217199"/>
    </source>
</evidence>
<evidence type="ECO:0000256" key="4">
    <source>
        <dbReference type="ARBA" id="ARBA00023242"/>
    </source>
</evidence>
<dbReference type="Pfam" id="PF09280">
    <property type="entry name" value="XPC-binding"/>
    <property type="match status" value="1"/>
</dbReference>
<dbReference type="InterPro" id="IPR015360">
    <property type="entry name" value="XPC-bd"/>
</dbReference>
<evidence type="ECO:0000256" key="2">
    <source>
        <dbReference type="ARBA" id="ARBA00022763"/>
    </source>
</evidence>
<dbReference type="InterPro" id="IPR015940">
    <property type="entry name" value="UBA"/>
</dbReference>
<dbReference type="GO" id="GO:0043130">
    <property type="term" value="F:ubiquitin binding"/>
    <property type="evidence" value="ECO:0007669"/>
    <property type="project" value="UniProtKB-UniRule"/>
</dbReference>
<dbReference type="STRING" id="2282107.A0A286UG52"/>
<dbReference type="InterPro" id="IPR004806">
    <property type="entry name" value="Rad23"/>
</dbReference>
<name>A0A286UG52_9AGAM</name>
<dbReference type="InterPro" id="IPR000626">
    <property type="entry name" value="Ubiquitin-like_dom"/>
</dbReference>
<dbReference type="FunFam" id="1.10.8.10:FF:000003">
    <property type="entry name" value="UV excision repair protein RAD23 homolog"/>
    <property type="match status" value="1"/>
</dbReference>
<evidence type="ECO:0000256" key="1">
    <source>
        <dbReference type="ARBA" id="ARBA00022737"/>
    </source>
</evidence>
<dbReference type="Gene3D" id="1.10.10.540">
    <property type="entry name" value="XPC-binding domain"/>
    <property type="match status" value="1"/>
</dbReference>
<dbReference type="Proteomes" id="UP000217199">
    <property type="component" value="Unassembled WGS sequence"/>
</dbReference>
<keyword evidence="5" id="KW-0963">Cytoplasm</keyword>
<dbReference type="Pfam" id="PF00627">
    <property type="entry name" value="UBA"/>
    <property type="match status" value="2"/>
</dbReference>
<feature type="region of interest" description="Disordered" evidence="6">
    <location>
        <begin position="189"/>
        <end position="230"/>
    </location>
</feature>
<dbReference type="FunCoup" id="A0A286UG52">
    <property type="interactions" value="557"/>
</dbReference>
<dbReference type="InParanoid" id="A0A286UG52"/>
<evidence type="ECO:0000259" key="8">
    <source>
        <dbReference type="PROSITE" id="PS50053"/>
    </source>
</evidence>
<dbReference type="SUPFAM" id="SSF46934">
    <property type="entry name" value="UBA-like"/>
    <property type="match status" value="2"/>
</dbReference>
<evidence type="ECO:0000256" key="6">
    <source>
        <dbReference type="SAM" id="MobiDB-lite"/>
    </source>
</evidence>
<keyword evidence="3 5" id="KW-0234">DNA repair</keyword>
<dbReference type="SMART" id="SM00213">
    <property type="entry name" value="UBQ"/>
    <property type="match status" value="1"/>
</dbReference>
<dbReference type="CDD" id="cd01805">
    <property type="entry name" value="Ubl_Rad23"/>
    <property type="match status" value="1"/>
</dbReference>
<dbReference type="GO" id="GO:0005829">
    <property type="term" value="C:cytosol"/>
    <property type="evidence" value="ECO:0007669"/>
    <property type="project" value="TreeGrafter"/>
</dbReference>
<dbReference type="OrthoDB" id="419317at2759"/>
<sequence>MLITIKTLQQKVFKIDVEEESTVADLKQRISDEHSHPVEQQKLIYSGKILSDSNVLKSYNIKDSDFIVLMVSKPKPTATAPSKAPESTPAPAPVPAAAAAPAPAPAPATPTPAVAPSTPVPSSAAPSQERAFGDTSSFLTGEALQSTIQNIMEMGFERAQVMRALKASFNNPDRAVEYLMNGIPTHLEAESSGASHSTPPAAQPAATPATQPAPTPAPAASAPPAQPAPPQNLFQLAQQQQQQQQHGVGLPGAGALGAGALGAGALGAGAGVEGQGPLSELRSLVMQNPSLIQPMIQQLAQSNPNLAQYLEQNPEALLQILGTMGGEGNFAEGFDDGEAAEGGALPPGTHVVQITPEERAAIERLEQLGFPRQTVLEAYFACDKNEEMAANYLFENSFDD</sequence>
<dbReference type="GO" id="GO:0070628">
    <property type="term" value="F:proteasome binding"/>
    <property type="evidence" value="ECO:0007669"/>
    <property type="project" value="TreeGrafter"/>
</dbReference>
<feature type="compositionally biased region" description="Low complexity" evidence="6">
    <location>
        <begin position="111"/>
        <end position="127"/>
    </location>
</feature>
<proteinExistence type="inferred from homology"/>
<evidence type="ECO:0000256" key="5">
    <source>
        <dbReference type="RuleBase" id="RU367049"/>
    </source>
</evidence>
<organism evidence="9 10">
    <name type="scientific">Pyrrhoderma noxium</name>
    <dbReference type="NCBI Taxonomy" id="2282107"/>
    <lineage>
        <taxon>Eukaryota</taxon>
        <taxon>Fungi</taxon>
        <taxon>Dikarya</taxon>
        <taxon>Basidiomycota</taxon>
        <taxon>Agaricomycotina</taxon>
        <taxon>Agaricomycetes</taxon>
        <taxon>Hymenochaetales</taxon>
        <taxon>Hymenochaetaceae</taxon>
        <taxon>Pyrrhoderma</taxon>
    </lineage>
</organism>
<keyword evidence="2 5" id="KW-0227">DNA damage</keyword>
<comment type="caution">
    <text evidence="9">The sequence shown here is derived from an EMBL/GenBank/DDBJ whole genome shotgun (WGS) entry which is preliminary data.</text>
</comment>
<dbReference type="GO" id="GO:0005654">
    <property type="term" value="C:nucleoplasm"/>
    <property type="evidence" value="ECO:0007669"/>
    <property type="project" value="TreeGrafter"/>
</dbReference>
<feature type="domain" description="UBA" evidence="7">
    <location>
        <begin position="355"/>
        <end position="396"/>
    </location>
</feature>
<dbReference type="CDD" id="cd14280">
    <property type="entry name" value="UBA1_Rad23_like"/>
    <property type="match status" value="1"/>
</dbReference>
<feature type="domain" description="UBA" evidence="7">
    <location>
        <begin position="142"/>
        <end position="182"/>
    </location>
</feature>
<dbReference type="PROSITE" id="PS50030">
    <property type="entry name" value="UBA"/>
    <property type="match status" value="2"/>
</dbReference>
<evidence type="ECO:0000256" key="3">
    <source>
        <dbReference type="ARBA" id="ARBA00023204"/>
    </source>
</evidence>
<dbReference type="FunFam" id="1.10.8.10:FF:000002">
    <property type="entry name" value="UV excision repair protein RAD23 homolog"/>
    <property type="match status" value="1"/>
</dbReference>
<dbReference type="InterPro" id="IPR036353">
    <property type="entry name" value="XPC-bd_sf"/>
</dbReference>
<protein>
    <recommendedName>
        <fullName evidence="5">UV excision repair protein RAD23</fullName>
    </recommendedName>
</protein>
<dbReference type="InterPro" id="IPR009060">
    <property type="entry name" value="UBA-like_sf"/>
</dbReference>
<dbReference type="GO" id="GO:0003684">
    <property type="term" value="F:damaged DNA binding"/>
    <property type="evidence" value="ECO:0007669"/>
    <property type="project" value="UniProtKB-UniRule"/>
</dbReference>
<comment type="similarity">
    <text evidence="5">Belongs to the RAD23 family.</text>
</comment>
<dbReference type="SUPFAM" id="SSF54236">
    <property type="entry name" value="Ubiquitin-like"/>
    <property type="match status" value="1"/>
</dbReference>
<feature type="compositionally biased region" description="Low complexity" evidence="6">
    <location>
        <begin position="198"/>
        <end position="210"/>
    </location>
</feature>
<comment type="function">
    <text evidence="5">Multiubiquitin chain receptor involved in modulation of proteasomal degradation. Involved in nucleotide excision repair.</text>
</comment>
<evidence type="ECO:0000259" key="7">
    <source>
        <dbReference type="PROSITE" id="PS50030"/>
    </source>
</evidence>
<dbReference type="PANTHER" id="PTHR10621:SF0">
    <property type="entry name" value="UV EXCISION REPAIR PROTEIN RAD23"/>
    <property type="match status" value="1"/>
</dbReference>
<dbReference type="InterPro" id="IPR029071">
    <property type="entry name" value="Ubiquitin-like_domsf"/>
</dbReference>
<reference evidence="9 10" key="1">
    <citation type="journal article" date="2017" name="Mol. Ecol.">
        <title>Comparative and population genomic landscape of Phellinus noxius: A hypervariable fungus causing root rot in trees.</title>
        <authorList>
            <person name="Chung C.L."/>
            <person name="Lee T.J."/>
            <person name="Akiba M."/>
            <person name="Lee H.H."/>
            <person name="Kuo T.H."/>
            <person name="Liu D."/>
            <person name="Ke H.M."/>
            <person name="Yokoi T."/>
            <person name="Roa M.B."/>
            <person name="Lu M.J."/>
            <person name="Chang Y.Y."/>
            <person name="Ann P.J."/>
            <person name="Tsai J.N."/>
            <person name="Chen C.Y."/>
            <person name="Tzean S.S."/>
            <person name="Ota Y."/>
            <person name="Hattori T."/>
            <person name="Sahashi N."/>
            <person name="Liou R.F."/>
            <person name="Kikuchi T."/>
            <person name="Tsai I.J."/>
        </authorList>
    </citation>
    <scope>NUCLEOTIDE SEQUENCE [LARGE SCALE GENOMIC DNA]</scope>
    <source>
        <strain evidence="9 10">FFPRI411160</strain>
    </source>
</reference>
<dbReference type="SUPFAM" id="SSF101238">
    <property type="entry name" value="XPC-binding domain"/>
    <property type="match status" value="1"/>
</dbReference>
<dbReference type="GO" id="GO:0006289">
    <property type="term" value="P:nucleotide-excision repair"/>
    <property type="evidence" value="ECO:0007669"/>
    <property type="project" value="UniProtKB-UniRule"/>
</dbReference>
<dbReference type="PRINTS" id="PR01839">
    <property type="entry name" value="RAD23PROTEIN"/>
</dbReference>
<dbReference type="PROSITE" id="PS50053">
    <property type="entry name" value="UBIQUITIN_2"/>
    <property type="match status" value="1"/>
</dbReference>
<dbReference type="FunFam" id="3.10.20.90:FF:000254">
    <property type="entry name" value="UV excision repair protein Rad23"/>
    <property type="match status" value="1"/>
</dbReference>
<keyword evidence="10" id="KW-1185">Reference proteome</keyword>
<dbReference type="PANTHER" id="PTHR10621">
    <property type="entry name" value="UV EXCISION REPAIR PROTEIN RAD23"/>
    <property type="match status" value="1"/>
</dbReference>
<evidence type="ECO:0000313" key="9">
    <source>
        <dbReference type="EMBL" id="PAV18573.1"/>
    </source>
</evidence>